<dbReference type="OrthoDB" id="3297688at2"/>
<dbReference type="EMBL" id="QLMJ01000002">
    <property type="protein sequence ID" value="RAK42594.1"/>
    <property type="molecule type" value="Genomic_DNA"/>
</dbReference>
<evidence type="ECO:0000313" key="2">
    <source>
        <dbReference type="EMBL" id="RAK42594.1"/>
    </source>
</evidence>
<keyword evidence="1" id="KW-0812">Transmembrane</keyword>
<keyword evidence="3" id="KW-1185">Reference proteome</keyword>
<sequence>MRTAEEDQAPPRPDWRDRFTLGTDIALIGIVTTVFALPVLTAPAALAAGSAAVHHRYRQNTLPPIRPLLRQFREGLLRGLPVLLIALFLLLDLTAVARRWVPGGPVLLIATAAATAWLAGIAGLSLTALGRDPNQSWRTAARWSWTHPAATGAITTTAAIALFLALSVPATIPLIIGFQLFAAHMISDRLT</sequence>
<organism evidence="2 3">
    <name type="scientific">Actinoplanes lutulentus</name>
    <dbReference type="NCBI Taxonomy" id="1287878"/>
    <lineage>
        <taxon>Bacteria</taxon>
        <taxon>Bacillati</taxon>
        <taxon>Actinomycetota</taxon>
        <taxon>Actinomycetes</taxon>
        <taxon>Micromonosporales</taxon>
        <taxon>Micromonosporaceae</taxon>
        <taxon>Actinoplanes</taxon>
    </lineage>
</organism>
<name>A0A327ZN49_9ACTN</name>
<comment type="caution">
    <text evidence="2">The sequence shown here is derived from an EMBL/GenBank/DDBJ whole genome shotgun (WGS) entry which is preliminary data.</text>
</comment>
<evidence type="ECO:0000256" key="1">
    <source>
        <dbReference type="SAM" id="Phobius"/>
    </source>
</evidence>
<feature type="transmembrane region" description="Helical" evidence="1">
    <location>
        <begin position="149"/>
        <end position="182"/>
    </location>
</feature>
<feature type="transmembrane region" description="Helical" evidence="1">
    <location>
        <begin position="75"/>
        <end position="95"/>
    </location>
</feature>
<dbReference type="AlphaFoldDB" id="A0A327ZN49"/>
<feature type="transmembrane region" description="Helical" evidence="1">
    <location>
        <begin position="25"/>
        <end position="54"/>
    </location>
</feature>
<evidence type="ECO:0000313" key="3">
    <source>
        <dbReference type="Proteomes" id="UP000249341"/>
    </source>
</evidence>
<keyword evidence="1" id="KW-1133">Transmembrane helix</keyword>
<proteinExistence type="predicted"/>
<protein>
    <submittedName>
        <fullName evidence="2">Uncharacterized protein</fullName>
    </submittedName>
</protein>
<keyword evidence="1" id="KW-0472">Membrane</keyword>
<accession>A0A327ZN49</accession>
<dbReference type="Proteomes" id="UP000249341">
    <property type="component" value="Unassembled WGS sequence"/>
</dbReference>
<dbReference type="RefSeq" id="WP_111647740.1">
    <property type="nucleotide sequence ID" value="NZ_JACHWI010000003.1"/>
</dbReference>
<reference evidence="2 3" key="1">
    <citation type="submission" date="2018-06" db="EMBL/GenBank/DDBJ databases">
        <title>Genomic Encyclopedia of Type Strains, Phase III (KMG-III): the genomes of soil and plant-associated and newly described type strains.</title>
        <authorList>
            <person name="Whitman W."/>
        </authorList>
    </citation>
    <scope>NUCLEOTIDE SEQUENCE [LARGE SCALE GENOMIC DNA]</scope>
    <source>
        <strain evidence="2 3">CGMCC 4.7090</strain>
    </source>
</reference>
<gene>
    <name evidence="2" type="ORF">B0I29_102419</name>
</gene>
<feature type="transmembrane region" description="Helical" evidence="1">
    <location>
        <begin position="107"/>
        <end position="129"/>
    </location>
</feature>